<name>A0A5C4WTD3_9ACTN</name>
<comment type="caution">
    <text evidence="2">The sequence shown here is derived from an EMBL/GenBank/DDBJ whole genome shotgun (WGS) entry which is preliminary data.</text>
</comment>
<dbReference type="InterPro" id="IPR010621">
    <property type="entry name" value="DUF1214"/>
</dbReference>
<evidence type="ECO:0000313" key="2">
    <source>
        <dbReference type="EMBL" id="TNM50845.1"/>
    </source>
</evidence>
<organism evidence="2 3">
    <name type="scientific">Nocardioides albidus</name>
    <dbReference type="NCBI Taxonomy" id="1517589"/>
    <lineage>
        <taxon>Bacteria</taxon>
        <taxon>Bacillati</taxon>
        <taxon>Actinomycetota</taxon>
        <taxon>Actinomycetes</taxon>
        <taxon>Propionibacteriales</taxon>
        <taxon>Nocardioidaceae</taxon>
        <taxon>Nocardioides</taxon>
    </lineage>
</organism>
<dbReference type="AlphaFoldDB" id="A0A5C4WTD3"/>
<evidence type="ECO:0000259" key="1">
    <source>
        <dbReference type="Pfam" id="PF06742"/>
    </source>
</evidence>
<accession>A0A5C4WTD3</accession>
<keyword evidence="3" id="KW-1185">Reference proteome</keyword>
<dbReference type="Pfam" id="PF06742">
    <property type="entry name" value="DUF1214"/>
    <property type="match status" value="1"/>
</dbReference>
<dbReference type="RefSeq" id="WP_139620846.1">
    <property type="nucleotide sequence ID" value="NZ_VDMP01000006.1"/>
</dbReference>
<reference evidence="2 3" key="1">
    <citation type="journal article" date="2016" name="Int. J. Syst. Evol. Microbiol.">
        <title>Nocardioides albidus sp. nov., an actinobacterium isolated from garden soil.</title>
        <authorList>
            <person name="Singh H."/>
            <person name="Du J."/>
            <person name="Trinh H."/>
            <person name="Won K."/>
            <person name="Yang J.E."/>
            <person name="Yin C."/>
            <person name="Kook M."/>
            <person name="Yi T.H."/>
        </authorList>
    </citation>
    <scope>NUCLEOTIDE SEQUENCE [LARGE SCALE GENOMIC DNA]</scope>
    <source>
        <strain evidence="2 3">CCTCC AB 2015297</strain>
    </source>
</reference>
<dbReference type="OrthoDB" id="4667238at2"/>
<protein>
    <submittedName>
        <fullName evidence="2">DUF1214 domain-containing protein</fullName>
    </submittedName>
</protein>
<feature type="domain" description="DUF1214" evidence="1">
    <location>
        <begin position="271"/>
        <end position="340"/>
    </location>
</feature>
<proteinExistence type="predicted"/>
<evidence type="ECO:0000313" key="3">
    <source>
        <dbReference type="Proteomes" id="UP000313231"/>
    </source>
</evidence>
<sequence>MATNRMWDEFCDQLKEAGQALLDDQAPQDPLNQAEGVRYLLRLLRYATLNNIENADPRFPTITNALDPNLRCKIGADNPDNIYLRAPLSAEYRYRIHGTRGTAPLLTLGSKANRYHIDGTMASTGELANDEITVDDEGRFSVIASAEPPPDGGDWLPLTEATTNLTGRQSFQDRSAEIPARVEIELLDDVPAPEPLDPGTFARQLAQAVQFVKGTSATFTRWTRMFSERPNELPDWGQDLFQGAGGDPAIFYLHGYWRIAADEAWVIRTRVPECEYWNFVLQNWWMESLDHDRMNTYVNNRSARLDEDGTVTIVVADRDPGFGNWLTTGGHREGTALLRWVGATDHPLPTCTVVKV</sequence>
<gene>
    <name evidence="2" type="ORF">FHP29_00110</name>
</gene>
<dbReference type="Proteomes" id="UP000313231">
    <property type="component" value="Unassembled WGS sequence"/>
</dbReference>
<dbReference type="EMBL" id="VDMP01000006">
    <property type="protein sequence ID" value="TNM50845.1"/>
    <property type="molecule type" value="Genomic_DNA"/>
</dbReference>